<evidence type="ECO:0000313" key="7">
    <source>
        <dbReference type="EMBL" id="AIV03679.1"/>
    </source>
</evidence>
<evidence type="ECO:0000256" key="5">
    <source>
        <dbReference type="ARBA" id="ARBA00023136"/>
    </source>
</evidence>
<feature type="transmembrane region" description="Helical" evidence="6">
    <location>
        <begin position="143"/>
        <end position="166"/>
    </location>
</feature>
<dbReference type="AlphaFoldDB" id="A0A097SSX2"/>
<feature type="transmembrane region" description="Helical" evidence="6">
    <location>
        <begin position="273"/>
        <end position="294"/>
    </location>
</feature>
<dbReference type="PANTHER" id="PTHR43370:SF1">
    <property type="entry name" value="GUANOSINE ABC TRANSPORTER PERMEASE PROTEIN NUPQ"/>
    <property type="match status" value="1"/>
</dbReference>
<feature type="transmembrane region" description="Helical" evidence="6">
    <location>
        <begin position="33"/>
        <end position="53"/>
    </location>
</feature>
<dbReference type="Pfam" id="PF02653">
    <property type="entry name" value="BPD_transp_2"/>
    <property type="match status" value="1"/>
</dbReference>
<keyword evidence="5 6" id="KW-0472">Membrane</keyword>
<dbReference type="EMBL" id="CP007711">
    <property type="protein sequence ID" value="AIV03679.1"/>
    <property type="molecule type" value="Genomic_DNA"/>
</dbReference>
<sequence>MALAGIILDFTLLFGAILLIGGLSGYISERAGIVNIGIDGMMCFGAVMFAVFSSPVLKISTLGTWSMPIALILTMVATMFIGMLHAFSCINLKSNHIISGTAINLAGLAFATFVNNPLAGLLYNHNPRLETGYHQFWYLQDAHIYGGSLFIFILTVVLVVIIWVVMNKTKTGLRYRAVGENPFAVDAQGISVLKYQWNAVLLSSALAGLAGALFLYKIQYFQGNTQGFGYLALAIMIVGAWRVQWISVASWIFAVVTALASSNVLTNMGTPKAIAYSIPYVATIVILVFFSRWVKAPEHDGIPFDRTLR</sequence>
<dbReference type="STRING" id="1318617.MGM1_3060"/>
<dbReference type="eggNOG" id="COG1079">
    <property type="taxonomic scope" value="Bacteria"/>
</dbReference>
<keyword evidence="3 6" id="KW-0812">Transmembrane</keyword>
<evidence type="ECO:0000256" key="4">
    <source>
        <dbReference type="ARBA" id="ARBA00022989"/>
    </source>
</evidence>
<feature type="transmembrane region" description="Helical" evidence="6">
    <location>
        <begin position="102"/>
        <end position="123"/>
    </location>
</feature>
<evidence type="ECO:0000313" key="8">
    <source>
        <dbReference type="Proteomes" id="UP000030066"/>
    </source>
</evidence>
<dbReference type="GO" id="GO:0005886">
    <property type="term" value="C:plasma membrane"/>
    <property type="evidence" value="ECO:0007669"/>
    <property type="project" value="UniProtKB-SubCell"/>
</dbReference>
<name>A0A097SSX2_9BACT</name>
<feature type="transmembrane region" description="Helical" evidence="6">
    <location>
        <begin position="65"/>
        <end position="90"/>
    </location>
</feature>
<dbReference type="GO" id="GO:0022857">
    <property type="term" value="F:transmembrane transporter activity"/>
    <property type="evidence" value="ECO:0007669"/>
    <property type="project" value="InterPro"/>
</dbReference>
<keyword evidence="2" id="KW-1003">Cell membrane</keyword>
<accession>A0A097SSX2</accession>
<feature type="transmembrane region" description="Helical" evidence="6">
    <location>
        <begin position="6"/>
        <end position="26"/>
    </location>
</feature>
<keyword evidence="4 6" id="KW-1133">Transmembrane helix</keyword>
<evidence type="ECO:0000256" key="1">
    <source>
        <dbReference type="ARBA" id="ARBA00004651"/>
    </source>
</evidence>
<dbReference type="KEGG" id="mgj:MGM1_3060"/>
<dbReference type="PANTHER" id="PTHR43370">
    <property type="entry name" value="SUGAR ABC TRANSPORTER INTEGRAL MEMBRANE PROTEIN-RELATED"/>
    <property type="match status" value="1"/>
</dbReference>
<dbReference type="Proteomes" id="UP000030066">
    <property type="component" value="Chromosome"/>
</dbReference>
<keyword evidence="8" id="KW-1185">Reference proteome</keyword>
<organism evidence="7 8">
    <name type="scientific">Candidatus Malacoplasma girerdii</name>
    <dbReference type="NCBI Taxonomy" id="1318617"/>
    <lineage>
        <taxon>Bacteria</taxon>
        <taxon>Bacillati</taxon>
        <taxon>Mycoplasmatota</taxon>
        <taxon>Mycoplasmoidales</taxon>
        <taxon>Mycoplasmoidaceae</taxon>
        <taxon>Malacoplasma</taxon>
    </lineage>
</organism>
<evidence type="ECO:0000256" key="3">
    <source>
        <dbReference type="ARBA" id="ARBA00022692"/>
    </source>
</evidence>
<protein>
    <submittedName>
        <fullName evidence="7">Ribose/galactose ABC transporter</fullName>
    </submittedName>
</protein>
<gene>
    <name evidence="7" type="ORF">MGM1_3060</name>
</gene>
<dbReference type="HOGENOM" id="CLU_040769_1_2_14"/>
<dbReference type="CDD" id="cd06580">
    <property type="entry name" value="TM_PBP1_transp_TpRbsC_like"/>
    <property type="match status" value="1"/>
</dbReference>
<feature type="transmembrane region" description="Helical" evidence="6">
    <location>
        <begin position="197"/>
        <end position="216"/>
    </location>
</feature>
<evidence type="ECO:0000256" key="6">
    <source>
        <dbReference type="SAM" id="Phobius"/>
    </source>
</evidence>
<comment type="subcellular location">
    <subcellularLocation>
        <location evidence="1">Cell membrane</location>
        <topology evidence="1">Multi-pass membrane protein</topology>
    </subcellularLocation>
</comment>
<dbReference type="InterPro" id="IPR001851">
    <property type="entry name" value="ABC_transp_permease"/>
</dbReference>
<evidence type="ECO:0000256" key="2">
    <source>
        <dbReference type="ARBA" id="ARBA00022475"/>
    </source>
</evidence>
<reference evidence="7 8" key="1">
    <citation type="journal article" date="2014" name="PLoS ONE">
        <title>An emerging Mycoplasma associated with trichomoniasis, vaginal infection and disease.</title>
        <authorList>
            <consortium name="Vaginal Microbiome Consortium"/>
            <person name="Fettweis J.M."/>
            <person name="Serrano M.G."/>
            <person name="Huang B."/>
            <person name="Brooks J.P."/>
            <person name="Glascock A.L."/>
            <person name="Sheth N.U."/>
            <person name="Strauss J.F.III."/>
            <person name="Jefferson K.K."/>
            <person name="Buck G.A."/>
        </authorList>
    </citation>
    <scope>NUCLEOTIDE SEQUENCE [LARGE SCALE GENOMIC DNA]</scope>
    <source>
        <strain evidence="7 8">VCU_M1</strain>
    </source>
</reference>
<feature type="transmembrane region" description="Helical" evidence="6">
    <location>
        <begin position="228"/>
        <end position="261"/>
    </location>
</feature>
<proteinExistence type="predicted"/>